<dbReference type="PROSITE" id="PS51000">
    <property type="entry name" value="HTH_DEOR_2"/>
    <property type="match status" value="1"/>
</dbReference>
<dbReference type="Gene3D" id="1.10.10.10">
    <property type="entry name" value="Winged helix-like DNA-binding domain superfamily/Winged helix DNA-binding domain"/>
    <property type="match status" value="1"/>
</dbReference>
<evidence type="ECO:0000259" key="4">
    <source>
        <dbReference type="PROSITE" id="PS51000"/>
    </source>
</evidence>
<organism evidence="5 6">
    <name type="scientific">Microbacterium jejuense</name>
    <dbReference type="NCBI Taxonomy" id="1263637"/>
    <lineage>
        <taxon>Bacteria</taxon>
        <taxon>Bacillati</taxon>
        <taxon>Actinomycetota</taxon>
        <taxon>Actinomycetes</taxon>
        <taxon>Micrococcales</taxon>
        <taxon>Microbacteriaceae</taxon>
        <taxon>Microbacterium</taxon>
    </lineage>
</organism>
<dbReference type="PANTHER" id="PTHR34580">
    <property type="match status" value="1"/>
</dbReference>
<evidence type="ECO:0000256" key="1">
    <source>
        <dbReference type="ARBA" id="ARBA00023015"/>
    </source>
</evidence>
<keyword evidence="2" id="KW-0238">DNA-binding</keyword>
<dbReference type="InterPro" id="IPR001034">
    <property type="entry name" value="DeoR_HTH"/>
</dbReference>
<proteinExistence type="predicted"/>
<dbReference type="PROSITE" id="PS00894">
    <property type="entry name" value="HTH_DEOR_1"/>
    <property type="match status" value="1"/>
</dbReference>
<accession>A0ABS7HQD3</accession>
<dbReference type="InterPro" id="IPR013196">
    <property type="entry name" value="HTH_11"/>
</dbReference>
<dbReference type="PROSITE" id="PS52050">
    <property type="entry name" value="WYL"/>
    <property type="match status" value="1"/>
</dbReference>
<dbReference type="InterPro" id="IPR051534">
    <property type="entry name" value="CBASS_pafABC_assoc_protein"/>
</dbReference>
<evidence type="ECO:0000313" key="5">
    <source>
        <dbReference type="EMBL" id="MBW9094437.1"/>
    </source>
</evidence>
<dbReference type="Pfam" id="PF08279">
    <property type="entry name" value="HTH_11"/>
    <property type="match status" value="1"/>
</dbReference>
<dbReference type="InterPro" id="IPR018356">
    <property type="entry name" value="Tscrpt_reg_HTH_DeoR_CS"/>
</dbReference>
<dbReference type="Proteomes" id="UP001196843">
    <property type="component" value="Unassembled WGS sequence"/>
</dbReference>
<evidence type="ECO:0000256" key="2">
    <source>
        <dbReference type="ARBA" id="ARBA00023125"/>
    </source>
</evidence>
<keyword evidence="3" id="KW-0804">Transcription</keyword>
<keyword evidence="1" id="KW-0805">Transcription regulation</keyword>
<keyword evidence="6" id="KW-1185">Reference proteome</keyword>
<name>A0ABS7HQD3_9MICO</name>
<evidence type="ECO:0000313" key="6">
    <source>
        <dbReference type="Proteomes" id="UP001196843"/>
    </source>
</evidence>
<dbReference type="PANTHER" id="PTHR34580:SF3">
    <property type="entry name" value="PROTEIN PAFB"/>
    <property type="match status" value="1"/>
</dbReference>
<evidence type="ECO:0000256" key="3">
    <source>
        <dbReference type="ARBA" id="ARBA00023163"/>
    </source>
</evidence>
<dbReference type="RefSeq" id="WP_220301147.1">
    <property type="nucleotide sequence ID" value="NZ_JAEUAW010000008.1"/>
</dbReference>
<feature type="domain" description="HTH deoR-type" evidence="4">
    <location>
        <begin position="9"/>
        <end position="68"/>
    </location>
</feature>
<protein>
    <submittedName>
        <fullName evidence="5">WYL domain-containing protein</fullName>
    </submittedName>
</protein>
<dbReference type="Pfam" id="PF13280">
    <property type="entry name" value="WYL"/>
    <property type="match status" value="1"/>
</dbReference>
<comment type="caution">
    <text evidence="5">The sequence shown here is derived from an EMBL/GenBank/DDBJ whole genome shotgun (WGS) entry which is preliminary data.</text>
</comment>
<dbReference type="InterPro" id="IPR036388">
    <property type="entry name" value="WH-like_DNA-bd_sf"/>
</dbReference>
<dbReference type="InterPro" id="IPR036390">
    <property type="entry name" value="WH_DNA-bd_sf"/>
</dbReference>
<dbReference type="EMBL" id="JAEUAW010000008">
    <property type="protein sequence ID" value="MBW9094437.1"/>
    <property type="molecule type" value="Genomic_DNA"/>
</dbReference>
<reference evidence="5 6" key="1">
    <citation type="journal article" date="2021" name="MBio">
        <title>Poor Competitiveness of Bradyrhizobium in Pigeon Pea Root Colonization in Indian Soils.</title>
        <authorList>
            <person name="Chalasani D."/>
            <person name="Basu A."/>
            <person name="Pullabhotla S.V.S.R.N."/>
            <person name="Jorrin B."/>
            <person name="Neal A.L."/>
            <person name="Poole P.S."/>
            <person name="Podile A.R."/>
            <person name="Tkacz A."/>
        </authorList>
    </citation>
    <scope>NUCLEOTIDE SEQUENCE [LARGE SCALE GENOMIC DNA]</scope>
    <source>
        <strain evidence="5 6">HU14</strain>
    </source>
</reference>
<dbReference type="InterPro" id="IPR026881">
    <property type="entry name" value="WYL_dom"/>
</dbReference>
<sequence>MPISSGPSTSRRMLALLSLLQTRRDWPARVLAERLEVSERTVRRDIDRLRELDYAIDATRGPDGGYRLGVGTRLPPLMFDDDQVVAITLALRTAGSLGAGIEDDAARALSTVQQLLPAHLRHRVESLAPAGTHGGDRRDADADPAVLLQVSEAIRASTELRFDYASPGGTTADRPARRTEPHHLVLHGGRWYLLGYSSDAGDWRTYRVDRLTPRTHTGRRFSPRPVPGGSPGRFVAARFKGSHDGVDAWPFHGTATLSRSLDAVAPFVGDGTAHALAPGSTRVTLGSWSWGALAARFAAYEADLADVEPAELREAFAELSGRAGRVH</sequence>
<dbReference type="SUPFAM" id="SSF46785">
    <property type="entry name" value="Winged helix' DNA-binding domain"/>
    <property type="match status" value="1"/>
</dbReference>
<gene>
    <name evidence="5" type="ORF">JNB62_12150</name>
</gene>